<keyword evidence="4" id="KW-1185">Reference proteome</keyword>
<evidence type="ECO:0000313" key="3">
    <source>
        <dbReference type="EMBL" id="TGZ80970.1"/>
    </source>
</evidence>
<evidence type="ECO:0000256" key="1">
    <source>
        <dbReference type="ARBA" id="ARBA00038414"/>
    </source>
</evidence>
<accession>A0A4S2MWG9</accession>
<dbReference type="Proteomes" id="UP000298138">
    <property type="component" value="Unassembled WGS sequence"/>
</dbReference>
<protein>
    <recommendedName>
        <fullName evidence="5">DCG1-like protein</fullName>
    </recommendedName>
</protein>
<proteinExistence type="inferred from homology"/>
<evidence type="ECO:0008006" key="5">
    <source>
        <dbReference type="Google" id="ProtNLM"/>
    </source>
</evidence>
<dbReference type="PANTHER" id="PTHR28047:SF5">
    <property type="entry name" value="PROTEIN DCG1"/>
    <property type="match status" value="1"/>
</dbReference>
<organism evidence="3 4">
    <name type="scientific">Ascodesmis nigricans</name>
    <dbReference type="NCBI Taxonomy" id="341454"/>
    <lineage>
        <taxon>Eukaryota</taxon>
        <taxon>Fungi</taxon>
        <taxon>Dikarya</taxon>
        <taxon>Ascomycota</taxon>
        <taxon>Pezizomycotina</taxon>
        <taxon>Pezizomycetes</taxon>
        <taxon>Pezizales</taxon>
        <taxon>Ascodesmidaceae</taxon>
        <taxon>Ascodesmis</taxon>
    </lineage>
</organism>
<evidence type="ECO:0000313" key="4">
    <source>
        <dbReference type="Proteomes" id="UP000298138"/>
    </source>
</evidence>
<dbReference type="GO" id="GO:0047661">
    <property type="term" value="F:amino-acid racemase activity"/>
    <property type="evidence" value="ECO:0007669"/>
    <property type="project" value="InterPro"/>
</dbReference>
<dbReference type="EMBL" id="ML220121">
    <property type="protein sequence ID" value="TGZ80970.1"/>
    <property type="molecule type" value="Genomic_DNA"/>
</dbReference>
<comment type="similarity">
    <text evidence="1">Belongs to the HyuE racemase family.</text>
</comment>
<sequence>MNTPSPPPTITTTPPTGPSSSPPISLLIINPNSTLTMTEALQPIITPLLLSNTTTTYFTAPATAPPSINDTATSTLSTTLTLPHLLPLLPHHSAIILACYSAHPLIPLLRAATTIPVIGIFEASLYHSLALLQPEGKLAIITTGKPWEALLSRGVEEVLGGKGRLAGVWSTGLDADELERVGREEVERRVEGRVREMWSEEVGVVCLGCAGMVGLREVVERVVEEVAPGRGVRVVDGVEAAVGMVGGMLGRGYERVARRK</sequence>
<evidence type="ECO:0000256" key="2">
    <source>
        <dbReference type="SAM" id="MobiDB-lite"/>
    </source>
</evidence>
<dbReference type="STRING" id="341454.A0A4S2MWG9"/>
<dbReference type="InterPro" id="IPR053714">
    <property type="entry name" value="Iso_Racemase_Enz_sf"/>
</dbReference>
<dbReference type="Gene3D" id="3.40.50.12500">
    <property type="match status" value="1"/>
</dbReference>
<dbReference type="InterPro" id="IPR015942">
    <property type="entry name" value="Asp/Glu/hydantoin_racemase"/>
</dbReference>
<dbReference type="FunCoup" id="A0A4S2MWG9">
    <property type="interactions" value="31"/>
</dbReference>
<name>A0A4S2MWG9_9PEZI</name>
<dbReference type="OrthoDB" id="412018at2759"/>
<reference evidence="3 4" key="1">
    <citation type="submission" date="2019-04" db="EMBL/GenBank/DDBJ databases">
        <title>Comparative genomics and transcriptomics to analyze fruiting body development in filamentous ascomycetes.</title>
        <authorList>
            <consortium name="DOE Joint Genome Institute"/>
            <person name="Lutkenhaus R."/>
            <person name="Traeger S."/>
            <person name="Breuer J."/>
            <person name="Kuo A."/>
            <person name="Lipzen A."/>
            <person name="Pangilinan J."/>
            <person name="Dilworth D."/>
            <person name="Sandor L."/>
            <person name="Poggeler S."/>
            <person name="Barry K."/>
            <person name="Grigoriev I.V."/>
            <person name="Nowrousian M."/>
        </authorList>
    </citation>
    <scope>NUCLEOTIDE SEQUENCE [LARGE SCALE GENOMIC DNA]</scope>
    <source>
        <strain evidence="3 4">CBS 389.68</strain>
    </source>
</reference>
<dbReference type="Pfam" id="PF01177">
    <property type="entry name" value="Asp_Glu_race"/>
    <property type="match status" value="1"/>
</dbReference>
<dbReference type="InParanoid" id="A0A4S2MWG9"/>
<feature type="compositionally biased region" description="Pro residues" evidence="2">
    <location>
        <begin position="1"/>
        <end position="21"/>
    </location>
</feature>
<dbReference type="AlphaFoldDB" id="A0A4S2MWG9"/>
<dbReference type="InterPro" id="IPR052186">
    <property type="entry name" value="Hydantoin_racemase-like"/>
</dbReference>
<dbReference type="PANTHER" id="PTHR28047">
    <property type="entry name" value="PROTEIN DCG1"/>
    <property type="match status" value="1"/>
</dbReference>
<gene>
    <name evidence="3" type="ORF">EX30DRAFT_371689</name>
</gene>
<feature type="region of interest" description="Disordered" evidence="2">
    <location>
        <begin position="1"/>
        <end position="23"/>
    </location>
</feature>